<protein>
    <submittedName>
        <fullName evidence="2">Uncharacterized protein</fullName>
    </submittedName>
</protein>
<gene>
    <name evidence="2" type="ORF">Q4T40_07625</name>
</gene>
<sequence>MLSVDFAGLILTVCLTGLRYPLCVLGAAVIHDLGAVLTALVFQGRVDSVIAAGAFGTASVSGVKAGVPAVMVALGGSLVNYLVGASFAGAAWEKNSRLLNPGAVLKQPFAVINLRLAVLSAIVALWQFI</sequence>
<feature type="transmembrane region" description="Helical" evidence="1">
    <location>
        <begin position="109"/>
        <end position="128"/>
    </location>
</feature>
<comment type="caution">
    <text evidence="2">The sequence shown here is derived from an EMBL/GenBank/DDBJ whole genome shotgun (WGS) entry which is preliminary data.</text>
</comment>
<feature type="transmembrane region" description="Helical" evidence="1">
    <location>
        <begin position="65"/>
        <end position="88"/>
    </location>
</feature>
<dbReference type="EMBL" id="JAUOZS010000001">
    <property type="protein sequence ID" value="MDT8901102.1"/>
    <property type="molecule type" value="Genomic_DNA"/>
</dbReference>
<evidence type="ECO:0000313" key="3">
    <source>
        <dbReference type="Proteomes" id="UP001254848"/>
    </source>
</evidence>
<name>A0ABU3NWC0_9FIRM</name>
<proteinExistence type="predicted"/>
<keyword evidence="1" id="KW-0812">Transmembrane</keyword>
<evidence type="ECO:0000313" key="2">
    <source>
        <dbReference type="EMBL" id="MDT8901102.1"/>
    </source>
</evidence>
<dbReference type="Proteomes" id="UP001254848">
    <property type="component" value="Unassembled WGS sequence"/>
</dbReference>
<keyword evidence="3" id="KW-1185">Reference proteome</keyword>
<reference evidence="2 3" key="1">
    <citation type="submission" date="2023-07" db="EMBL/GenBank/DDBJ databases">
        <title>The novel representative of Negativicutes class, Anaeroselena agilis gen. nov. sp. nov.</title>
        <authorList>
            <person name="Prokofeva M.I."/>
            <person name="Elcheninov A.G."/>
            <person name="Klyukina A."/>
            <person name="Kublanov I.V."/>
            <person name="Frolov E.N."/>
            <person name="Podosokorskaya O.A."/>
        </authorList>
    </citation>
    <scope>NUCLEOTIDE SEQUENCE [LARGE SCALE GENOMIC DNA]</scope>
    <source>
        <strain evidence="2 3">4137-cl</strain>
    </source>
</reference>
<keyword evidence="1" id="KW-0472">Membrane</keyword>
<accession>A0ABU3NWC0</accession>
<dbReference type="RefSeq" id="WP_413779626.1">
    <property type="nucleotide sequence ID" value="NZ_JAUOZS010000001.1"/>
</dbReference>
<organism evidence="2 3">
    <name type="scientific">Anaeroselena agilis</name>
    <dbReference type="NCBI Taxonomy" id="3063788"/>
    <lineage>
        <taxon>Bacteria</taxon>
        <taxon>Bacillati</taxon>
        <taxon>Bacillota</taxon>
        <taxon>Negativicutes</taxon>
        <taxon>Acetonemataceae</taxon>
        <taxon>Anaeroselena</taxon>
    </lineage>
</organism>
<evidence type="ECO:0000256" key="1">
    <source>
        <dbReference type="SAM" id="Phobius"/>
    </source>
</evidence>
<keyword evidence="1" id="KW-1133">Transmembrane helix</keyword>